<evidence type="ECO:0008006" key="2">
    <source>
        <dbReference type="Google" id="ProtNLM"/>
    </source>
</evidence>
<accession>A0A2A4Z0W3</accession>
<sequence>MTKSISQNEPITSEVTCYIGVDISKKVLDAATYPEGKSKQFTNDFNGYKALFHWFNYLNAVSIVFVSTGIYHQGLQHYIDE</sequence>
<reference key="1">
    <citation type="submission" date="2017-08" db="EMBL/GenBank/DDBJ databases">
        <title>A dynamic microbial community with high functional redundancy inhabits the cold, oxic subseafloor aquifer.</title>
        <authorList>
            <person name="Tully B.J."/>
            <person name="Wheat C.G."/>
            <person name="Glazer B.T."/>
            <person name="Huber J.A."/>
        </authorList>
    </citation>
    <scope>NUCLEOTIDE SEQUENCE [LARGE SCALE GENOMIC DNA]</scope>
</reference>
<proteinExistence type="predicted"/>
<name>A0A2A4Z0W3_9PROT</name>
<protein>
    <recommendedName>
        <fullName evidence="2">IS110 family transposase</fullName>
    </recommendedName>
</protein>
<dbReference type="AlphaFoldDB" id="A0A2A4Z0W3"/>
<reference evidence="1" key="2">
    <citation type="journal article" date="2018" name="ISME J.">
        <title>A dynamic microbial community with high functional redundancy inhabits the cold, oxic subseafloor aquifer.</title>
        <authorList>
            <person name="Tully B.J."/>
            <person name="Wheat C.G."/>
            <person name="Glazer B.T."/>
            <person name="Huber J.A."/>
        </authorList>
    </citation>
    <scope>NUCLEOTIDE SEQUENCE</scope>
    <source>
        <strain evidence="1">NORP83</strain>
    </source>
</reference>
<comment type="caution">
    <text evidence="1">The sequence shown here is derived from an EMBL/GenBank/DDBJ whole genome shotgun (WGS) entry which is preliminary data.</text>
</comment>
<dbReference type="EMBL" id="NVUS01000011">
    <property type="protein sequence ID" value="PCJ00602.1"/>
    <property type="molecule type" value="Genomic_DNA"/>
</dbReference>
<gene>
    <name evidence="1" type="ORF">COB13_09880</name>
</gene>
<organism evidence="1">
    <name type="scientific">OCS116 cluster bacterium</name>
    <dbReference type="NCBI Taxonomy" id="2030921"/>
    <lineage>
        <taxon>Bacteria</taxon>
        <taxon>Pseudomonadati</taxon>
        <taxon>Pseudomonadota</taxon>
        <taxon>Alphaproteobacteria</taxon>
        <taxon>OCS116 cluster</taxon>
    </lineage>
</organism>
<evidence type="ECO:0000313" key="1">
    <source>
        <dbReference type="EMBL" id="PCJ00602.1"/>
    </source>
</evidence>